<evidence type="ECO:0000256" key="1">
    <source>
        <dbReference type="SAM" id="Phobius"/>
    </source>
</evidence>
<name>A0A3Q9HPM0_9FIRM</name>
<accession>A0A3Q9HPM0</accession>
<proteinExistence type="predicted"/>
<keyword evidence="1" id="KW-0812">Transmembrane</keyword>
<sequence length="168" mass="19627">MRFKIHTKLTPAKAAKRLESFYNARKKFNSGKEIFEVQGYVKSKSFRFLIKHKSLIRQAFRPILSGTFSPTPRGTTIDCHLKLDKGEKIILTIWVIPFLLAAIFFSFKFYQNFQTETLTRSDYIAVGLPSLVLFLTFLWVQGVKFFFKDHIKLKNFILSAFEDTLIED</sequence>
<dbReference type="Proteomes" id="UP000267250">
    <property type="component" value="Chromosome"/>
</dbReference>
<dbReference type="KEGG" id="aft:BBF96_04360"/>
<organism evidence="2 3">
    <name type="scientific">Anoxybacter fermentans</name>
    <dbReference type="NCBI Taxonomy" id="1323375"/>
    <lineage>
        <taxon>Bacteria</taxon>
        <taxon>Bacillati</taxon>
        <taxon>Bacillota</taxon>
        <taxon>Clostridia</taxon>
        <taxon>Halanaerobiales</taxon>
        <taxon>Anoxybacter</taxon>
    </lineage>
</organism>
<feature type="transmembrane region" description="Helical" evidence="1">
    <location>
        <begin position="89"/>
        <end position="111"/>
    </location>
</feature>
<evidence type="ECO:0000313" key="2">
    <source>
        <dbReference type="EMBL" id="AZR72690.1"/>
    </source>
</evidence>
<dbReference type="AlphaFoldDB" id="A0A3Q9HPM0"/>
<evidence type="ECO:0000313" key="3">
    <source>
        <dbReference type="Proteomes" id="UP000267250"/>
    </source>
</evidence>
<keyword evidence="1" id="KW-0472">Membrane</keyword>
<reference evidence="2 3" key="1">
    <citation type="submission" date="2016-07" db="EMBL/GenBank/DDBJ databases">
        <title>Genome and transcriptome analysis of iron-reducing fermentative bacteria Anoxybacter fermentans.</title>
        <authorList>
            <person name="Zeng X."/>
            <person name="Shao Z."/>
        </authorList>
    </citation>
    <scope>NUCLEOTIDE SEQUENCE [LARGE SCALE GENOMIC DNA]</scope>
    <source>
        <strain evidence="2 3">DY22613</strain>
    </source>
</reference>
<gene>
    <name evidence="2" type="ORF">BBF96_04360</name>
</gene>
<keyword evidence="1" id="KW-1133">Transmembrane helix</keyword>
<protein>
    <submittedName>
        <fullName evidence="2">Uncharacterized protein</fullName>
    </submittedName>
</protein>
<dbReference type="RefSeq" id="WP_127016019.1">
    <property type="nucleotide sequence ID" value="NZ_CP016379.1"/>
</dbReference>
<keyword evidence="3" id="KW-1185">Reference proteome</keyword>
<dbReference type="EMBL" id="CP016379">
    <property type="protein sequence ID" value="AZR72690.1"/>
    <property type="molecule type" value="Genomic_DNA"/>
</dbReference>
<feature type="transmembrane region" description="Helical" evidence="1">
    <location>
        <begin position="123"/>
        <end position="147"/>
    </location>
</feature>